<dbReference type="SUPFAM" id="SSF81321">
    <property type="entry name" value="Family A G protein-coupled receptor-like"/>
    <property type="match status" value="1"/>
</dbReference>
<sequence length="421" mass="46673">MAAARGLLSALVRNETDMWGPTTMVTSALLGKSSNVSSSGNLSNVEFALFVDNDIPVVVYLAVLSVIGTIGNSHAVAVYSLRYKPSNHRTFVLWLASVDLTASLLSMPFESFDIRYNLTFSVISVCKSFKALNYFVSTCSGFLLGIIAVERYRKVCVPLGMQLTPIAAKCVCMIAAVVAIGLSSISGVVYGIVPRTIPSYENLTGTECTVMDDYRETSLFKGYSVFLLFISTVVFVLCIFTYSFVGRILYKQILFRSKSHSTQSGSSSNRKSSTGNEKSVHQDLGSSGHQEEESSFAHVNTKEMIAVTSPTENSKHRNKRKRGLDRSKQIAFMFLIATAASYVGYLPNMVLLIIKGIQSETYDAIDESLGAFNAILVRSYFLSSVVNPIVYCFVDERFRRECKLLYLKLYYYICKNVRCVR</sequence>
<evidence type="ECO:0000256" key="7">
    <source>
        <dbReference type="ARBA" id="ARBA00023224"/>
    </source>
</evidence>
<feature type="transmembrane region" description="Helical" evidence="10">
    <location>
        <begin position="170"/>
        <end position="193"/>
    </location>
</feature>
<dbReference type="GO" id="GO:0004930">
    <property type="term" value="F:G protein-coupled receptor activity"/>
    <property type="evidence" value="ECO:0007669"/>
    <property type="project" value="UniProtKB-KW"/>
</dbReference>
<dbReference type="EMBL" id="NEDP02003184">
    <property type="protein sequence ID" value="OWF49299.1"/>
    <property type="molecule type" value="Genomic_DNA"/>
</dbReference>
<keyword evidence="13" id="KW-1185">Reference proteome</keyword>
<gene>
    <name evidence="12" type="ORF">KP79_PYT23362</name>
</gene>
<dbReference type="InterPro" id="IPR017452">
    <property type="entry name" value="GPCR_Rhodpsn_7TM"/>
</dbReference>
<dbReference type="PRINTS" id="PR00237">
    <property type="entry name" value="GPCRRHODOPSN"/>
</dbReference>
<feature type="domain" description="G-protein coupled receptors family 1 profile" evidence="11">
    <location>
        <begin position="71"/>
        <end position="391"/>
    </location>
</feature>
<evidence type="ECO:0000256" key="3">
    <source>
        <dbReference type="ARBA" id="ARBA00022989"/>
    </source>
</evidence>
<evidence type="ECO:0000256" key="1">
    <source>
        <dbReference type="ARBA" id="ARBA00004141"/>
    </source>
</evidence>
<comment type="similarity">
    <text evidence="8">Belongs to the G-protein coupled receptor 1 family.</text>
</comment>
<protein>
    <submittedName>
        <fullName evidence="12">Cholecystokinin receptor</fullName>
    </submittedName>
</protein>
<dbReference type="GO" id="GO:0016020">
    <property type="term" value="C:membrane"/>
    <property type="evidence" value="ECO:0007669"/>
    <property type="project" value="UniProtKB-SubCell"/>
</dbReference>
<organism evidence="12 13">
    <name type="scientific">Mizuhopecten yessoensis</name>
    <name type="common">Japanese scallop</name>
    <name type="synonym">Patinopecten yessoensis</name>
    <dbReference type="NCBI Taxonomy" id="6573"/>
    <lineage>
        <taxon>Eukaryota</taxon>
        <taxon>Metazoa</taxon>
        <taxon>Spiralia</taxon>
        <taxon>Lophotrochozoa</taxon>
        <taxon>Mollusca</taxon>
        <taxon>Bivalvia</taxon>
        <taxon>Autobranchia</taxon>
        <taxon>Pteriomorphia</taxon>
        <taxon>Pectinida</taxon>
        <taxon>Pectinoidea</taxon>
        <taxon>Pectinidae</taxon>
        <taxon>Mizuhopecten</taxon>
    </lineage>
</organism>
<proteinExistence type="inferred from homology"/>
<keyword evidence="2 8" id="KW-0812">Transmembrane</keyword>
<feature type="transmembrane region" description="Helical" evidence="10">
    <location>
        <begin position="91"/>
        <end position="109"/>
    </location>
</feature>
<evidence type="ECO:0000256" key="9">
    <source>
        <dbReference type="SAM" id="MobiDB-lite"/>
    </source>
</evidence>
<evidence type="ECO:0000313" key="13">
    <source>
        <dbReference type="Proteomes" id="UP000242188"/>
    </source>
</evidence>
<keyword evidence="3 10" id="KW-1133">Transmembrane helix</keyword>
<evidence type="ECO:0000256" key="10">
    <source>
        <dbReference type="SAM" id="Phobius"/>
    </source>
</evidence>
<keyword evidence="4 8" id="KW-0297">G-protein coupled receptor</keyword>
<name>A0A210QKM4_MIZYE</name>
<comment type="caution">
    <text evidence="12">The sequence shown here is derived from an EMBL/GenBank/DDBJ whole genome shotgun (WGS) entry which is preliminary data.</text>
</comment>
<dbReference type="CDD" id="cd00637">
    <property type="entry name" value="7tm_classA_rhodopsin-like"/>
    <property type="match status" value="1"/>
</dbReference>
<dbReference type="PROSITE" id="PS50262">
    <property type="entry name" value="G_PROTEIN_RECEP_F1_2"/>
    <property type="match status" value="1"/>
</dbReference>
<keyword evidence="6 8" id="KW-0675">Receptor</keyword>
<evidence type="ECO:0000256" key="4">
    <source>
        <dbReference type="ARBA" id="ARBA00023040"/>
    </source>
</evidence>
<evidence type="ECO:0000256" key="5">
    <source>
        <dbReference type="ARBA" id="ARBA00023136"/>
    </source>
</evidence>
<accession>A0A210QKM4</accession>
<feature type="transmembrane region" description="Helical" evidence="10">
    <location>
        <begin position="57"/>
        <end position="79"/>
    </location>
</feature>
<keyword evidence="7 8" id="KW-0807">Transducer</keyword>
<dbReference type="OrthoDB" id="6157309at2759"/>
<feature type="transmembrane region" description="Helical" evidence="10">
    <location>
        <begin position="330"/>
        <end position="354"/>
    </location>
</feature>
<dbReference type="PROSITE" id="PS00237">
    <property type="entry name" value="G_PROTEIN_RECEP_F1_1"/>
    <property type="match status" value="1"/>
</dbReference>
<feature type="compositionally biased region" description="Low complexity" evidence="9">
    <location>
        <begin position="260"/>
        <end position="273"/>
    </location>
</feature>
<dbReference type="InterPro" id="IPR000276">
    <property type="entry name" value="GPCR_Rhodpsn"/>
</dbReference>
<dbReference type="AlphaFoldDB" id="A0A210QKM4"/>
<dbReference type="Pfam" id="PF00001">
    <property type="entry name" value="7tm_1"/>
    <property type="match status" value="1"/>
</dbReference>
<evidence type="ECO:0000256" key="8">
    <source>
        <dbReference type="RuleBase" id="RU000688"/>
    </source>
</evidence>
<reference evidence="12 13" key="1">
    <citation type="journal article" date="2017" name="Nat. Ecol. Evol.">
        <title>Scallop genome provides insights into evolution of bilaterian karyotype and development.</title>
        <authorList>
            <person name="Wang S."/>
            <person name="Zhang J."/>
            <person name="Jiao W."/>
            <person name="Li J."/>
            <person name="Xun X."/>
            <person name="Sun Y."/>
            <person name="Guo X."/>
            <person name="Huan P."/>
            <person name="Dong B."/>
            <person name="Zhang L."/>
            <person name="Hu X."/>
            <person name="Sun X."/>
            <person name="Wang J."/>
            <person name="Zhao C."/>
            <person name="Wang Y."/>
            <person name="Wang D."/>
            <person name="Huang X."/>
            <person name="Wang R."/>
            <person name="Lv J."/>
            <person name="Li Y."/>
            <person name="Zhang Z."/>
            <person name="Liu B."/>
            <person name="Lu W."/>
            <person name="Hui Y."/>
            <person name="Liang J."/>
            <person name="Zhou Z."/>
            <person name="Hou R."/>
            <person name="Li X."/>
            <person name="Liu Y."/>
            <person name="Li H."/>
            <person name="Ning X."/>
            <person name="Lin Y."/>
            <person name="Zhao L."/>
            <person name="Xing Q."/>
            <person name="Dou J."/>
            <person name="Li Y."/>
            <person name="Mao J."/>
            <person name="Guo H."/>
            <person name="Dou H."/>
            <person name="Li T."/>
            <person name="Mu C."/>
            <person name="Jiang W."/>
            <person name="Fu Q."/>
            <person name="Fu X."/>
            <person name="Miao Y."/>
            <person name="Liu J."/>
            <person name="Yu Q."/>
            <person name="Li R."/>
            <person name="Liao H."/>
            <person name="Li X."/>
            <person name="Kong Y."/>
            <person name="Jiang Z."/>
            <person name="Chourrout D."/>
            <person name="Li R."/>
            <person name="Bao Z."/>
        </authorList>
    </citation>
    <scope>NUCLEOTIDE SEQUENCE [LARGE SCALE GENOMIC DNA]</scope>
    <source>
        <strain evidence="12 13">PY_sf001</strain>
    </source>
</reference>
<feature type="region of interest" description="Disordered" evidence="9">
    <location>
        <begin position="260"/>
        <end position="292"/>
    </location>
</feature>
<feature type="transmembrane region" description="Helical" evidence="10">
    <location>
        <begin position="374"/>
        <end position="394"/>
    </location>
</feature>
<evidence type="ECO:0000313" key="12">
    <source>
        <dbReference type="EMBL" id="OWF49299.1"/>
    </source>
</evidence>
<keyword evidence="5 10" id="KW-0472">Membrane</keyword>
<dbReference type="PANTHER" id="PTHR24238">
    <property type="entry name" value="G-PROTEIN COUPLED RECEPTOR"/>
    <property type="match status" value="1"/>
</dbReference>
<evidence type="ECO:0000256" key="6">
    <source>
        <dbReference type="ARBA" id="ARBA00023170"/>
    </source>
</evidence>
<comment type="subcellular location">
    <subcellularLocation>
        <location evidence="1">Membrane</location>
        <topology evidence="1">Multi-pass membrane protein</topology>
    </subcellularLocation>
</comment>
<dbReference type="Gene3D" id="1.20.1070.10">
    <property type="entry name" value="Rhodopsin 7-helix transmembrane proteins"/>
    <property type="match status" value="1"/>
</dbReference>
<evidence type="ECO:0000259" key="11">
    <source>
        <dbReference type="PROSITE" id="PS50262"/>
    </source>
</evidence>
<feature type="transmembrane region" description="Helical" evidence="10">
    <location>
        <begin position="223"/>
        <end position="250"/>
    </location>
</feature>
<feature type="transmembrane region" description="Helical" evidence="10">
    <location>
        <begin position="129"/>
        <end position="149"/>
    </location>
</feature>
<evidence type="ECO:0000256" key="2">
    <source>
        <dbReference type="ARBA" id="ARBA00022692"/>
    </source>
</evidence>
<dbReference type="Proteomes" id="UP000242188">
    <property type="component" value="Unassembled WGS sequence"/>
</dbReference>
<dbReference type="PANTHER" id="PTHR24238:SF47">
    <property type="entry name" value="ECDYSTEROIDS_DOPAMINE RECEPTOR-RELATED"/>
    <property type="match status" value="1"/>
</dbReference>